<dbReference type="InterPro" id="IPR052188">
    <property type="entry name" value="Ni-pincer_cofactor_biosynth"/>
</dbReference>
<dbReference type="NCBIfam" id="TIGR00268">
    <property type="entry name" value="ATP-dependent sacrificial sulfur transferase LarE"/>
    <property type="match status" value="1"/>
</dbReference>
<dbReference type="AlphaFoldDB" id="A0A645ATW6"/>
<sequence length="196" mass="22582">MIHSNELANPDFRKNPHDRCYYCKSDLYSQLIRIKKEKGISFVIDGANIDDLQDYRPGGRAKDELGVRSPLQEAGMTKKDIRRISEDLGLPTWNKPSLACLSSRLPYGEEITIEKLKIIDQAETALHELGFSELRVRYHQKIARVEFPRRDFAKLTDTIIDEIVMRLRKLGFTYVTLDLQGLRSGSMNEVLNEVLK</sequence>
<dbReference type="EMBL" id="VSSQ01014767">
    <property type="protein sequence ID" value="MPM54363.1"/>
    <property type="molecule type" value="Genomic_DNA"/>
</dbReference>
<proteinExistence type="predicted"/>
<evidence type="ECO:0000313" key="1">
    <source>
        <dbReference type="EMBL" id="MPM54363.1"/>
    </source>
</evidence>
<dbReference type="CDD" id="cd01990">
    <property type="entry name" value="LarE-like"/>
    <property type="match status" value="1"/>
</dbReference>
<accession>A0A645ATW6</accession>
<dbReference type="Gene3D" id="3.40.50.620">
    <property type="entry name" value="HUPs"/>
    <property type="match status" value="1"/>
</dbReference>
<dbReference type="PANTHER" id="PTHR43169">
    <property type="entry name" value="EXSB FAMILY PROTEIN"/>
    <property type="match status" value="1"/>
</dbReference>
<dbReference type="InterPro" id="IPR005232">
    <property type="entry name" value="LarE"/>
</dbReference>
<dbReference type="GO" id="GO:0016783">
    <property type="term" value="F:sulfurtransferase activity"/>
    <property type="evidence" value="ECO:0007669"/>
    <property type="project" value="InterPro"/>
</dbReference>
<dbReference type="EC" id="2.8.1.-" evidence="1"/>
<keyword evidence="1" id="KW-0808">Transferase</keyword>
<dbReference type="SUPFAM" id="SSF52402">
    <property type="entry name" value="Adenine nucleotide alpha hydrolases-like"/>
    <property type="match status" value="1"/>
</dbReference>
<organism evidence="1">
    <name type="scientific">bioreactor metagenome</name>
    <dbReference type="NCBI Taxonomy" id="1076179"/>
    <lineage>
        <taxon>unclassified sequences</taxon>
        <taxon>metagenomes</taxon>
        <taxon>ecological metagenomes</taxon>
    </lineage>
</organism>
<comment type="caution">
    <text evidence="1">The sequence shown here is derived from an EMBL/GenBank/DDBJ whole genome shotgun (WGS) entry which is preliminary data.</text>
</comment>
<reference evidence="1" key="1">
    <citation type="submission" date="2019-08" db="EMBL/GenBank/DDBJ databases">
        <authorList>
            <person name="Kucharzyk K."/>
            <person name="Murdoch R.W."/>
            <person name="Higgins S."/>
            <person name="Loffler F."/>
        </authorList>
    </citation>
    <scope>NUCLEOTIDE SEQUENCE</scope>
</reference>
<dbReference type="InterPro" id="IPR014729">
    <property type="entry name" value="Rossmann-like_a/b/a_fold"/>
</dbReference>
<name>A0A645ATW6_9ZZZZ</name>
<dbReference type="PANTHER" id="PTHR43169:SF2">
    <property type="entry name" value="NAD_GMP SYNTHASE DOMAIN-CONTAINING PROTEIN"/>
    <property type="match status" value="1"/>
</dbReference>
<protein>
    <submittedName>
        <fullName evidence="1">Pyridinium-3,5-biscarboxylic acid mononucleotide sulfurtransferase</fullName>
        <ecNumber evidence="1">2.8.1.-</ecNumber>
    </submittedName>
</protein>
<gene>
    <name evidence="1" type="primary">larE_16</name>
    <name evidence="1" type="ORF">SDC9_101141</name>
</gene>